<sequence>MAHYRQTNHNGRVNAKTGKAYSRKHNDRQYDVTKAENINESMVIKNIILHYDKDNVPHVIDNADENRTSIDEHEHTIYQELFGDSLSAQHRRNEAARHPERNKSIDDLLDSKNTCPEETIFQIGSVDDGFPDSSILMEIFEDYQREVIARFGHNIHFLDAALHLDEAVPHIHVRKVWAYDGKDGLDISQNKALEEMGFERPEPDKAPNKWNNAKITFSEWERDIKLKLCQKYGLDIELVPKVPGKTSMTKEEAIAVKLQAKNHEAEEKLNATEKKLAKVSAELVTEEMKNKEISDTNIFGRPRKIEVTAQEYRSWQRSAETKEHNEALVKKILEKEKELSFTAMHLSQREALIKKRESRVDSEVQQKVDKLLPGEIKRWKEYLFAKEEELNSKEKKLSSIAEKQHDTEVYLKSVSDKLNHRKAELDEEVKKSVADIIKDAFKDFFTKFKATFFKRFEGKHQSEVISVIQEMPIDDVTADRLFKYGFYDAEKFTVGEILERAEAEDIKDALHEAGANYRQIKMSNIEDVKNGLSEGQDMDALIHAVTEQVAQNIVRGRHK</sequence>
<organism evidence="3 4">
    <name type="scientific">Agathobacter ruminis</name>
    <dbReference type="NCBI Taxonomy" id="1712665"/>
    <lineage>
        <taxon>Bacteria</taxon>
        <taxon>Bacillati</taxon>
        <taxon>Bacillota</taxon>
        <taxon>Clostridia</taxon>
        <taxon>Lachnospirales</taxon>
        <taxon>Lachnospiraceae</taxon>
        <taxon>Agathobacter</taxon>
    </lineage>
</organism>
<evidence type="ECO:0008006" key="5">
    <source>
        <dbReference type="Google" id="ProtNLM"/>
    </source>
</evidence>
<dbReference type="RefSeq" id="WP_099385692.1">
    <property type="nucleotide sequence ID" value="NZ_JANSWH010000063.1"/>
</dbReference>
<keyword evidence="1" id="KW-0175">Coiled coil</keyword>
<accession>A0A2G3E4K2</accession>
<keyword evidence="4" id="KW-1185">Reference proteome</keyword>
<reference evidence="3 4" key="1">
    <citation type="submission" date="2017-10" db="EMBL/GenBank/DDBJ databases">
        <title>Resolving the taxonomy of Roseburia spp., Eubacterium rectale and Agathobacter spp. through phylogenomic analysis.</title>
        <authorList>
            <person name="Sheridan P.O."/>
            <person name="Walker A.W."/>
            <person name="Duncan S.H."/>
            <person name="Scott K.P."/>
            <person name="Toole P.W.O."/>
            <person name="Luis P."/>
            <person name="Flint H.J."/>
        </authorList>
    </citation>
    <scope>NUCLEOTIDE SEQUENCE [LARGE SCALE GENOMIC DNA]</scope>
    <source>
        <strain evidence="3 4">JK623</strain>
    </source>
</reference>
<protein>
    <recommendedName>
        <fullName evidence="5">Recombinase</fullName>
    </recommendedName>
</protein>
<feature type="region of interest" description="Disordered" evidence="2">
    <location>
        <begin position="90"/>
        <end position="109"/>
    </location>
</feature>
<feature type="compositionally biased region" description="Polar residues" evidence="2">
    <location>
        <begin position="1"/>
        <end position="11"/>
    </location>
</feature>
<dbReference type="EMBL" id="PDYG01000013">
    <property type="protein sequence ID" value="PHU38227.1"/>
    <property type="molecule type" value="Genomic_DNA"/>
</dbReference>
<gene>
    <name evidence="3" type="ORF">CSX02_03760</name>
</gene>
<evidence type="ECO:0000313" key="3">
    <source>
        <dbReference type="EMBL" id="PHU38227.1"/>
    </source>
</evidence>
<reference evidence="3 4" key="2">
    <citation type="submission" date="2017-10" db="EMBL/GenBank/DDBJ databases">
        <authorList>
            <person name="Banno H."/>
            <person name="Chua N.-H."/>
        </authorList>
    </citation>
    <scope>NUCLEOTIDE SEQUENCE [LARGE SCALE GENOMIC DNA]</scope>
    <source>
        <strain evidence="3 4">JK623</strain>
    </source>
</reference>
<proteinExistence type="predicted"/>
<evidence type="ECO:0000256" key="2">
    <source>
        <dbReference type="SAM" id="MobiDB-lite"/>
    </source>
</evidence>
<feature type="region of interest" description="Disordered" evidence="2">
    <location>
        <begin position="1"/>
        <end position="26"/>
    </location>
</feature>
<feature type="coiled-coil region" evidence="1">
    <location>
        <begin position="248"/>
        <end position="289"/>
    </location>
</feature>
<dbReference type="AlphaFoldDB" id="A0A2G3E4K2"/>
<comment type="caution">
    <text evidence="3">The sequence shown here is derived from an EMBL/GenBank/DDBJ whole genome shotgun (WGS) entry which is preliminary data.</text>
</comment>
<feature type="compositionally biased region" description="Basic and acidic residues" evidence="2">
    <location>
        <begin position="91"/>
        <end position="109"/>
    </location>
</feature>
<dbReference type="Gene3D" id="3.30.930.30">
    <property type="match status" value="1"/>
</dbReference>
<dbReference type="Proteomes" id="UP000224563">
    <property type="component" value="Unassembled WGS sequence"/>
</dbReference>
<name>A0A2G3E4K2_9FIRM</name>
<evidence type="ECO:0000256" key="1">
    <source>
        <dbReference type="SAM" id="Coils"/>
    </source>
</evidence>
<evidence type="ECO:0000313" key="4">
    <source>
        <dbReference type="Proteomes" id="UP000224563"/>
    </source>
</evidence>